<name>A0A5C0SM39_9EURY</name>
<accession>A0A5C0SM39</accession>
<dbReference type="AlphaFoldDB" id="A0A5C0SM39"/>
<dbReference type="Proteomes" id="UP000322631">
    <property type="component" value="Chromosome"/>
</dbReference>
<dbReference type="RefSeq" id="WP_148883381.1">
    <property type="nucleotide sequence ID" value="NZ_CP041932.1"/>
</dbReference>
<sequence length="140" mass="15983">MVKWVRKIGSLSLELEHGPTAVLEATDLPEYFAGVTTLRLPPESVTALASAIQDKEFDTLIIYAEAFRVDTHIEARIWKVQGTRDGHNRRRNVLIKAPEARNIIQLTLHLSDGNRERIFLKILNYATKGLEFKLLPNFNF</sequence>
<dbReference type="KEGG" id="them:FPV09_10595"/>
<evidence type="ECO:0000313" key="1">
    <source>
        <dbReference type="EMBL" id="QEK15461.1"/>
    </source>
</evidence>
<proteinExistence type="predicted"/>
<dbReference type="EMBL" id="CP041932">
    <property type="protein sequence ID" value="QEK15461.1"/>
    <property type="molecule type" value="Genomic_DNA"/>
</dbReference>
<evidence type="ECO:0000313" key="2">
    <source>
        <dbReference type="Proteomes" id="UP000322631"/>
    </source>
</evidence>
<keyword evidence="2" id="KW-1185">Reference proteome</keyword>
<gene>
    <name evidence="1" type="ORF">FPV09_10595</name>
</gene>
<protein>
    <submittedName>
        <fullName evidence="1">Uncharacterized protein</fullName>
    </submittedName>
</protein>
<dbReference type="GeneID" id="41610308"/>
<reference evidence="1 2" key="1">
    <citation type="submission" date="2019-07" db="EMBL/GenBank/DDBJ databases">
        <title>Complete genome of Thermococcus acidophilus.</title>
        <authorList>
            <person name="Li X."/>
        </authorList>
    </citation>
    <scope>NUCLEOTIDE SEQUENCE [LARGE SCALE GENOMIC DNA]</scope>
    <source>
        <strain evidence="1 2">SY113</strain>
    </source>
</reference>
<organism evidence="1 2">
    <name type="scientific">Thermococcus aciditolerans</name>
    <dbReference type="NCBI Taxonomy" id="2598455"/>
    <lineage>
        <taxon>Archaea</taxon>
        <taxon>Methanobacteriati</taxon>
        <taxon>Methanobacteriota</taxon>
        <taxon>Thermococci</taxon>
        <taxon>Thermococcales</taxon>
        <taxon>Thermococcaceae</taxon>
        <taxon>Thermococcus</taxon>
    </lineage>
</organism>